<proteinExistence type="predicted"/>
<dbReference type="InterPro" id="IPR036388">
    <property type="entry name" value="WH-like_DNA-bd_sf"/>
</dbReference>
<evidence type="ECO:0000256" key="1">
    <source>
        <dbReference type="ARBA" id="ARBA00023015"/>
    </source>
</evidence>
<dbReference type="Pfam" id="PF07729">
    <property type="entry name" value="FCD"/>
    <property type="match status" value="1"/>
</dbReference>
<dbReference type="SUPFAM" id="SSF46785">
    <property type="entry name" value="Winged helix' DNA-binding domain"/>
    <property type="match status" value="1"/>
</dbReference>
<evidence type="ECO:0000259" key="4">
    <source>
        <dbReference type="PROSITE" id="PS50949"/>
    </source>
</evidence>
<dbReference type="PROSITE" id="PS50949">
    <property type="entry name" value="HTH_GNTR"/>
    <property type="match status" value="1"/>
</dbReference>
<protein>
    <recommendedName>
        <fullName evidence="4">HTH gntR-type domain-containing protein</fullName>
    </recommendedName>
</protein>
<dbReference type="EMBL" id="PGXC01000097">
    <property type="protein sequence ID" value="PKK87841.1"/>
    <property type="molecule type" value="Genomic_DNA"/>
</dbReference>
<evidence type="ECO:0000313" key="6">
    <source>
        <dbReference type="Proteomes" id="UP000233256"/>
    </source>
</evidence>
<dbReference type="PANTHER" id="PTHR43537">
    <property type="entry name" value="TRANSCRIPTIONAL REGULATOR, GNTR FAMILY"/>
    <property type="match status" value="1"/>
</dbReference>
<dbReference type="AlphaFoldDB" id="A0A2N1PHL9"/>
<comment type="caution">
    <text evidence="5">The sequence shown here is derived from an EMBL/GenBank/DDBJ whole genome shotgun (WGS) entry which is preliminary data.</text>
</comment>
<dbReference type="SMART" id="SM00345">
    <property type="entry name" value="HTH_GNTR"/>
    <property type="match status" value="1"/>
</dbReference>
<gene>
    <name evidence="5" type="ORF">CVV64_21345</name>
</gene>
<dbReference type="InterPro" id="IPR000524">
    <property type="entry name" value="Tscrpt_reg_HTH_GntR"/>
</dbReference>
<dbReference type="Gene3D" id="1.10.10.10">
    <property type="entry name" value="Winged helix-like DNA-binding domain superfamily/Winged helix DNA-binding domain"/>
    <property type="match status" value="1"/>
</dbReference>
<evidence type="ECO:0000313" key="5">
    <source>
        <dbReference type="EMBL" id="PKK87841.1"/>
    </source>
</evidence>
<dbReference type="PANTHER" id="PTHR43537:SF24">
    <property type="entry name" value="GLUCONATE OPERON TRANSCRIPTIONAL REPRESSOR"/>
    <property type="match status" value="1"/>
</dbReference>
<dbReference type="GO" id="GO:0003677">
    <property type="term" value="F:DNA binding"/>
    <property type="evidence" value="ECO:0007669"/>
    <property type="project" value="UniProtKB-KW"/>
</dbReference>
<name>A0A2N1PHL9_9BACT</name>
<organism evidence="5 6">
    <name type="scientific">Candidatus Wallbacteria bacterium HGW-Wallbacteria-1</name>
    <dbReference type="NCBI Taxonomy" id="2013854"/>
    <lineage>
        <taxon>Bacteria</taxon>
        <taxon>Candidatus Walliibacteriota</taxon>
    </lineage>
</organism>
<reference evidence="5 6" key="1">
    <citation type="journal article" date="2017" name="ISME J.">
        <title>Potential for microbial H2 and metal transformations associated with novel bacteria and archaea in deep terrestrial subsurface sediments.</title>
        <authorList>
            <person name="Hernsdorf A.W."/>
            <person name="Amano Y."/>
            <person name="Miyakawa K."/>
            <person name="Ise K."/>
            <person name="Suzuki Y."/>
            <person name="Anantharaman K."/>
            <person name="Probst A."/>
            <person name="Burstein D."/>
            <person name="Thomas B.C."/>
            <person name="Banfield J.F."/>
        </authorList>
    </citation>
    <scope>NUCLEOTIDE SEQUENCE [LARGE SCALE GENOMIC DNA]</scope>
    <source>
        <strain evidence="5">HGW-Wallbacteria-1</strain>
    </source>
</reference>
<dbReference type="InterPro" id="IPR008920">
    <property type="entry name" value="TF_FadR/GntR_C"/>
</dbReference>
<evidence type="ECO:0000256" key="2">
    <source>
        <dbReference type="ARBA" id="ARBA00023125"/>
    </source>
</evidence>
<keyword evidence="1" id="KW-0805">Transcription regulation</keyword>
<dbReference type="Gene3D" id="1.20.120.530">
    <property type="entry name" value="GntR ligand-binding domain-like"/>
    <property type="match status" value="1"/>
</dbReference>
<dbReference type="Pfam" id="PF00392">
    <property type="entry name" value="GntR"/>
    <property type="match status" value="1"/>
</dbReference>
<dbReference type="SUPFAM" id="SSF48008">
    <property type="entry name" value="GntR ligand-binding domain-like"/>
    <property type="match status" value="1"/>
</dbReference>
<dbReference type="CDD" id="cd07377">
    <property type="entry name" value="WHTH_GntR"/>
    <property type="match status" value="1"/>
</dbReference>
<dbReference type="InterPro" id="IPR036390">
    <property type="entry name" value="WH_DNA-bd_sf"/>
</dbReference>
<accession>A0A2N1PHL9</accession>
<evidence type="ECO:0000256" key="3">
    <source>
        <dbReference type="ARBA" id="ARBA00023163"/>
    </source>
</evidence>
<keyword evidence="3" id="KW-0804">Transcription</keyword>
<feature type="domain" description="HTH gntR-type" evidence="4">
    <location>
        <begin position="15"/>
        <end position="82"/>
    </location>
</feature>
<keyword evidence="2" id="KW-0238">DNA-binding</keyword>
<dbReference type="GO" id="GO:0003700">
    <property type="term" value="F:DNA-binding transcription factor activity"/>
    <property type="evidence" value="ECO:0007669"/>
    <property type="project" value="InterPro"/>
</dbReference>
<dbReference type="SMART" id="SM00895">
    <property type="entry name" value="FCD"/>
    <property type="match status" value="1"/>
</dbReference>
<sequence length="229" mass="26088">MKKSNMKPQPNQDTAALSQRVYDDLKKMIVSGDLIPGNRLNQKELADKLGVSRTPLLAAFNKLIQENLLESTPNRGVYVKQLSLMEIADLYDIRLQLEPLGAQKAAEHVDGQMIQELSNILNEYEEAVKIDNVLRIIQLDALFHSSIMKFSKNSFLYNMVVNFDIIMVSNRIGLLNEHHKSLEEHKALLVAISDGNTEKAKTIMHNHIKDARQNLLHRLSVLNMTYIKM</sequence>
<dbReference type="Proteomes" id="UP000233256">
    <property type="component" value="Unassembled WGS sequence"/>
</dbReference>
<dbReference type="InterPro" id="IPR011711">
    <property type="entry name" value="GntR_C"/>
</dbReference>